<sequence>MRFTLVTAFQRVHSLVGDLRDRLDALLEGLAEVFGGGERAREELLIRIPVEKNRKGPPRR</sequence>
<dbReference type="EMBL" id="FOYI01000003">
    <property type="protein sequence ID" value="SFR04415.1"/>
    <property type="molecule type" value="Genomic_DNA"/>
</dbReference>
<protein>
    <submittedName>
        <fullName evidence="1">Uncharacterized protein</fullName>
    </submittedName>
</protein>
<keyword evidence="2" id="KW-1185">Reference proteome</keyword>
<dbReference type="STRING" id="871652.SAMN04515673_103171"/>
<accession>A0A1I6DG38</accession>
<dbReference type="Proteomes" id="UP000199302">
    <property type="component" value="Unassembled WGS sequence"/>
</dbReference>
<name>A0A1I6DG38_9RHOB</name>
<organism evidence="1 2">
    <name type="scientific">Poseidonocella sedimentorum</name>
    <dbReference type="NCBI Taxonomy" id="871652"/>
    <lineage>
        <taxon>Bacteria</taxon>
        <taxon>Pseudomonadati</taxon>
        <taxon>Pseudomonadota</taxon>
        <taxon>Alphaproteobacteria</taxon>
        <taxon>Rhodobacterales</taxon>
        <taxon>Roseobacteraceae</taxon>
        <taxon>Poseidonocella</taxon>
    </lineage>
</organism>
<dbReference type="AlphaFoldDB" id="A0A1I6DG38"/>
<gene>
    <name evidence="1" type="ORF">SAMN04515673_103171</name>
</gene>
<reference evidence="1 2" key="1">
    <citation type="submission" date="2016-10" db="EMBL/GenBank/DDBJ databases">
        <authorList>
            <person name="de Groot N.N."/>
        </authorList>
    </citation>
    <scope>NUCLEOTIDE SEQUENCE [LARGE SCALE GENOMIC DNA]</scope>
    <source>
        <strain evidence="2">KMM 9023,NRIC 0796,JCM 17311,KCTC 23692</strain>
    </source>
</reference>
<evidence type="ECO:0000313" key="1">
    <source>
        <dbReference type="EMBL" id="SFR04415.1"/>
    </source>
</evidence>
<dbReference type="RefSeq" id="WP_092078001.1">
    <property type="nucleotide sequence ID" value="NZ_FOYI01000003.1"/>
</dbReference>
<evidence type="ECO:0000313" key="2">
    <source>
        <dbReference type="Proteomes" id="UP000199302"/>
    </source>
</evidence>
<proteinExistence type="predicted"/>